<proteinExistence type="predicted"/>
<sequence length="648" mass="73808">MGDQVPYVPPLMTDGEIRVASLTVTQDMNSQSNAITLHIQAMTAQMNREDEGPQYFLNEVYEILYGMGVTSIQKTELEVYQLKNVAQTRYVQWRDNKTLRGGPLTLEIFKKDFLERLFPKEMREVKVEELTNLRQGVMSVLDYSFKFNKLSNCGKSGHKVWYCANVKGQDKVNGEAQASGSNVDAPKRNHFYALCSRGEQDSSLDMVTARMFDIFPDILNEHFMVTTRSACNIISKGCLYHILRVKDLDPKNPPIELVLIVREFPKVFTNDLPRILLNENQLFAKYRKCEFSLSLVAFLGYINSSDGVEVHKRKIEVVNNCPRQLTPADIRSFFGSSGLLQEACERSFQILKERLTSNPVLTLSECTKGLVVYCDASQVGLRANVVADALSRMTMGSVSHVEEAKTDLVKFVHRLARLGVRLEDSPNIIFMVNHNSESSLVVEVNQIRLFYSRDVHILGGEYMQGCLWMRLCVAVLEVNPKRVGTKVKLSTTFHAQTDVQAVYAIQTLEDMPRACIIDFKGNWDRQFPLVEFSYNNSYNSSIFISPFESFYELRLPSELASVHPMFHVSILKKCIGDPKSILPIEGIVVEENLSYEEVSDEILDRQIEKLRNKEVSSVKVLWNNQLVDDEIQEAEADMKSRYIHSSLC</sequence>
<dbReference type="SUPFAM" id="SSF53098">
    <property type="entry name" value="Ribonuclease H-like"/>
    <property type="match status" value="1"/>
</dbReference>
<dbReference type="InterPro" id="IPR043502">
    <property type="entry name" value="DNA/RNA_pol_sf"/>
</dbReference>
<dbReference type="Gene3D" id="3.30.420.10">
    <property type="entry name" value="Ribonuclease H-like superfamily/Ribonuclease H"/>
    <property type="match status" value="1"/>
</dbReference>
<dbReference type="PANTHER" id="PTHR46148:SF60">
    <property type="entry name" value="CHROMO DOMAIN-CONTAINING PROTEIN"/>
    <property type="match status" value="1"/>
</dbReference>
<evidence type="ECO:0000313" key="1">
    <source>
        <dbReference type="EMBL" id="TMW99382.1"/>
    </source>
</evidence>
<dbReference type="InterPro" id="IPR036397">
    <property type="entry name" value="RNaseH_sf"/>
</dbReference>
<dbReference type="EMBL" id="RXGB01001326">
    <property type="protein sequence ID" value="TMW99382.1"/>
    <property type="molecule type" value="Genomic_DNA"/>
</dbReference>
<evidence type="ECO:0008006" key="2">
    <source>
        <dbReference type="Google" id="ProtNLM"/>
    </source>
</evidence>
<organism evidence="1">
    <name type="scientific">Solanum chilense</name>
    <name type="common">Tomato</name>
    <name type="synonym">Lycopersicon chilense</name>
    <dbReference type="NCBI Taxonomy" id="4083"/>
    <lineage>
        <taxon>Eukaryota</taxon>
        <taxon>Viridiplantae</taxon>
        <taxon>Streptophyta</taxon>
        <taxon>Embryophyta</taxon>
        <taxon>Tracheophyta</taxon>
        <taxon>Spermatophyta</taxon>
        <taxon>Magnoliopsida</taxon>
        <taxon>eudicotyledons</taxon>
        <taxon>Gunneridae</taxon>
        <taxon>Pentapetalae</taxon>
        <taxon>asterids</taxon>
        <taxon>lamiids</taxon>
        <taxon>Solanales</taxon>
        <taxon>Solanaceae</taxon>
        <taxon>Solanoideae</taxon>
        <taxon>Solaneae</taxon>
        <taxon>Solanum</taxon>
        <taxon>Solanum subgen. Lycopersicon</taxon>
    </lineage>
</organism>
<protein>
    <recommendedName>
        <fullName evidence="2">Retrotransposon gag domain-containing protein</fullName>
    </recommendedName>
</protein>
<name>A0A6N2BVC9_SOLCI</name>
<gene>
    <name evidence="1" type="ORF">EJD97_002658</name>
</gene>
<dbReference type="SUPFAM" id="SSF56672">
    <property type="entry name" value="DNA/RNA polymerases"/>
    <property type="match status" value="1"/>
</dbReference>
<dbReference type="GO" id="GO:0003676">
    <property type="term" value="F:nucleic acid binding"/>
    <property type="evidence" value="ECO:0007669"/>
    <property type="project" value="InterPro"/>
</dbReference>
<accession>A0A6N2BVC9</accession>
<reference evidence="1" key="1">
    <citation type="submission" date="2019-05" db="EMBL/GenBank/DDBJ databases">
        <title>The de novo reference genome and transcriptome assemblies of the wild tomato species Solanum chilense.</title>
        <authorList>
            <person name="Stam R."/>
            <person name="Nosenko T."/>
            <person name="Hoerger A.C."/>
            <person name="Stephan W."/>
            <person name="Seidel M.A."/>
            <person name="Kuhn J.M.M."/>
            <person name="Haberer G."/>
            <person name="Tellier A."/>
        </authorList>
    </citation>
    <scope>NUCLEOTIDE SEQUENCE</scope>
    <source>
        <tissue evidence="1">Mature leaves</tissue>
    </source>
</reference>
<dbReference type="AlphaFoldDB" id="A0A6N2BVC9"/>
<dbReference type="PANTHER" id="PTHR46148">
    <property type="entry name" value="CHROMO DOMAIN-CONTAINING PROTEIN"/>
    <property type="match status" value="1"/>
</dbReference>
<comment type="caution">
    <text evidence="1">The sequence shown here is derived from an EMBL/GenBank/DDBJ whole genome shotgun (WGS) entry which is preliminary data.</text>
</comment>
<dbReference type="InterPro" id="IPR012337">
    <property type="entry name" value="RNaseH-like_sf"/>
</dbReference>